<dbReference type="InterPro" id="IPR002645">
    <property type="entry name" value="STAS_dom"/>
</dbReference>
<dbReference type="InterPro" id="IPR036513">
    <property type="entry name" value="STAS_dom_sf"/>
</dbReference>
<dbReference type="PROSITE" id="PS50801">
    <property type="entry name" value="STAS"/>
    <property type="match status" value="1"/>
</dbReference>
<evidence type="ECO:0000313" key="3">
    <source>
        <dbReference type="Proteomes" id="UP000192342"/>
    </source>
</evidence>
<dbReference type="PANTHER" id="PTHR33495">
    <property type="entry name" value="ANTI-SIGMA FACTOR ANTAGONIST TM_1081-RELATED-RELATED"/>
    <property type="match status" value="1"/>
</dbReference>
<dbReference type="GO" id="GO:0043856">
    <property type="term" value="F:anti-sigma factor antagonist activity"/>
    <property type="evidence" value="ECO:0007669"/>
    <property type="project" value="TreeGrafter"/>
</dbReference>
<dbReference type="OrthoDB" id="9796076at2"/>
<name>A0A1Y1SBA8_9GAMM</name>
<evidence type="ECO:0000259" key="1">
    <source>
        <dbReference type="PROSITE" id="PS50801"/>
    </source>
</evidence>
<dbReference type="RefSeq" id="WP_083561952.1">
    <property type="nucleotide sequence ID" value="NZ_AQQV01000003.1"/>
</dbReference>
<dbReference type="Gene3D" id="3.30.750.24">
    <property type="entry name" value="STAS domain"/>
    <property type="match status" value="1"/>
</dbReference>
<organism evidence="2 3">
    <name type="scientific">Oceanococcus atlanticus</name>
    <dbReference type="NCBI Taxonomy" id="1317117"/>
    <lineage>
        <taxon>Bacteria</taxon>
        <taxon>Pseudomonadati</taxon>
        <taxon>Pseudomonadota</taxon>
        <taxon>Gammaproteobacteria</taxon>
        <taxon>Chromatiales</taxon>
        <taxon>Oceanococcaceae</taxon>
        <taxon>Oceanococcus</taxon>
    </lineage>
</organism>
<dbReference type="Pfam" id="PF01740">
    <property type="entry name" value="STAS"/>
    <property type="match status" value="1"/>
</dbReference>
<feature type="domain" description="STAS" evidence="1">
    <location>
        <begin position="10"/>
        <end position="111"/>
    </location>
</feature>
<dbReference type="CDD" id="cd07043">
    <property type="entry name" value="STAS_anti-anti-sigma_factors"/>
    <property type="match status" value="1"/>
</dbReference>
<accession>A0A1Y1SBA8</accession>
<evidence type="ECO:0000313" key="2">
    <source>
        <dbReference type="EMBL" id="ORE85920.1"/>
    </source>
</evidence>
<dbReference type="EMBL" id="AQQV01000003">
    <property type="protein sequence ID" value="ORE85920.1"/>
    <property type="molecule type" value="Genomic_DNA"/>
</dbReference>
<dbReference type="STRING" id="1317117.ATO7_11523"/>
<sequence length="111" mass="12467">MSQWYEKDDDGLVSIRFPATLDSQQFYDLRAEFESVVKDEPAKAFILDASQLQSVDSTGIGLIAYLGKLAKRANVPIKIVKLSGQPADMFQFLRMDTVIPIEHFDSELPLS</sequence>
<dbReference type="PANTHER" id="PTHR33495:SF2">
    <property type="entry name" value="ANTI-SIGMA FACTOR ANTAGONIST TM_1081-RELATED"/>
    <property type="match status" value="1"/>
</dbReference>
<protein>
    <submittedName>
        <fullName evidence="2">Anti-anti-sigma regulatory factor</fullName>
    </submittedName>
</protein>
<reference evidence="2 3" key="1">
    <citation type="submission" date="2013-04" db="EMBL/GenBank/DDBJ databases">
        <title>Oceanococcus atlanticus 22II-S10r2 Genome Sequencing.</title>
        <authorList>
            <person name="Lai Q."/>
            <person name="Li G."/>
            <person name="Shao Z."/>
        </authorList>
    </citation>
    <scope>NUCLEOTIDE SEQUENCE [LARGE SCALE GENOMIC DNA]</scope>
    <source>
        <strain evidence="2 3">22II-S10r2</strain>
    </source>
</reference>
<dbReference type="AlphaFoldDB" id="A0A1Y1SBA8"/>
<proteinExistence type="predicted"/>
<keyword evidence="3" id="KW-1185">Reference proteome</keyword>
<dbReference type="Proteomes" id="UP000192342">
    <property type="component" value="Unassembled WGS sequence"/>
</dbReference>
<comment type="caution">
    <text evidence="2">The sequence shown here is derived from an EMBL/GenBank/DDBJ whole genome shotgun (WGS) entry which is preliminary data.</text>
</comment>
<gene>
    <name evidence="2" type="ORF">ATO7_11523</name>
</gene>
<dbReference type="SUPFAM" id="SSF52091">
    <property type="entry name" value="SpoIIaa-like"/>
    <property type="match status" value="1"/>
</dbReference>